<dbReference type="SMART" id="SM00451">
    <property type="entry name" value="ZnF_U1"/>
    <property type="match status" value="1"/>
</dbReference>
<dbReference type="InterPro" id="IPR003604">
    <property type="entry name" value="Matrin/U1-like-C_Znf_C2H2"/>
</dbReference>
<dbReference type="Pfam" id="PF11931">
    <property type="entry name" value="SF3a60_Prp9_C"/>
    <property type="match status" value="1"/>
</dbReference>
<dbReference type="PANTHER" id="PTHR12786:SF2">
    <property type="entry name" value="SPLICING FACTOR 3A SUBUNIT 3"/>
    <property type="match status" value="1"/>
</dbReference>
<evidence type="ECO:0000313" key="6">
    <source>
        <dbReference type="Proteomes" id="UP001362899"/>
    </source>
</evidence>
<keyword evidence="6" id="KW-1185">Reference proteome</keyword>
<dbReference type="Proteomes" id="UP001362899">
    <property type="component" value="Unassembled WGS sequence"/>
</dbReference>
<evidence type="ECO:0000259" key="4">
    <source>
        <dbReference type="PROSITE" id="PS00028"/>
    </source>
</evidence>
<feature type="domain" description="C2H2-type" evidence="4">
    <location>
        <begin position="229"/>
        <end position="251"/>
    </location>
</feature>
<dbReference type="AlphaFoldDB" id="A0AAV5RGY0"/>
<dbReference type="GO" id="GO:0005681">
    <property type="term" value="C:spliceosomal complex"/>
    <property type="evidence" value="ECO:0007669"/>
    <property type="project" value="InterPro"/>
</dbReference>
<comment type="subcellular location">
    <subcellularLocation>
        <location evidence="1">Nucleus</location>
    </subcellularLocation>
</comment>
<keyword evidence="2" id="KW-0862">Zinc</keyword>
<evidence type="ECO:0000256" key="1">
    <source>
        <dbReference type="ARBA" id="ARBA00004123"/>
    </source>
</evidence>
<dbReference type="PROSITE" id="PS00028">
    <property type="entry name" value="ZINC_FINGER_C2H2_1"/>
    <property type="match status" value="1"/>
</dbReference>
<dbReference type="Pfam" id="PF12874">
    <property type="entry name" value="zf-met"/>
    <property type="match status" value="1"/>
</dbReference>
<keyword evidence="2" id="KW-0479">Metal-binding</keyword>
<sequence>MSQLVILMEEKRQLYEKLEAIEEAIVSRILKNPRWVPKIYNLEIDNSVKLLSPRDMALRRIEAGKLVDEYHRVLEMLKNLPEVHEELNFEDELKKAEEGSLNSPDESLKYQLSTDAKGLRRLCSDFTESALDDLNQYPPQENYGQLVYLEPFYTQLKQEDPENCPSTYREYLVQFEKYATNQKELMQYLIETYNRVMAIGKYYSWPEPNINGTQASSDPSSTNSNPLHCDACNKTFAKETIFQHHLTGRKHKNAILNSVNYIPEILKLHKSLQPVFDATIENINRKSGMSIADRQLEIDMLIKEREMEDEYVTDEDNEVVNEDLKNDLQAPLLGSDGTPIPRWLFRLQGLRNWYKCEICSNMKLQGRKNFEKHFDDSKDSKHANALRKLGVTDLAKFKGITTVGEVRRLQKVLKRNQASAAKADAEVEDEDGNVMSERMYNDLKKQGLL</sequence>
<evidence type="ECO:0000256" key="3">
    <source>
        <dbReference type="ARBA" id="ARBA00023242"/>
    </source>
</evidence>
<dbReference type="PANTHER" id="PTHR12786">
    <property type="entry name" value="SPLICING FACTOR SF3A-RELATED"/>
    <property type="match status" value="1"/>
</dbReference>
<evidence type="ECO:0000313" key="5">
    <source>
        <dbReference type="EMBL" id="GMM50352.1"/>
    </source>
</evidence>
<dbReference type="InterPro" id="IPR051421">
    <property type="entry name" value="RNA_Proc_DNA_Dmg_Regulator"/>
</dbReference>
<dbReference type="EMBL" id="BTGC01000003">
    <property type="protein sequence ID" value="GMM50352.1"/>
    <property type="molecule type" value="Genomic_DNA"/>
</dbReference>
<gene>
    <name evidence="5" type="ORF">DASB73_013100</name>
</gene>
<dbReference type="GO" id="GO:0000398">
    <property type="term" value="P:mRNA splicing, via spliceosome"/>
    <property type="evidence" value="ECO:0007669"/>
    <property type="project" value="InterPro"/>
</dbReference>
<comment type="caution">
    <text evidence="5">The sequence shown here is derived from an EMBL/GenBank/DDBJ whole genome shotgun (WGS) entry which is preliminary data.</text>
</comment>
<dbReference type="InterPro" id="IPR036236">
    <property type="entry name" value="Znf_C2H2_sf"/>
</dbReference>
<dbReference type="GO" id="GO:0003723">
    <property type="term" value="F:RNA binding"/>
    <property type="evidence" value="ECO:0007669"/>
    <property type="project" value="InterPro"/>
</dbReference>
<keyword evidence="2" id="KW-0863">Zinc-finger</keyword>
<dbReference type="SUPFAM" id="SSF57667">
    <property type="entry name" value="beta-beta-alpha zinc fingers"/>
    <property type="match status" value="1"/>
</dbReference>
<proteinExistence type="predicted"/>
<dbReference type="InterPro" id="IPR024598">
    <property type="entry name" value="SF3a60/Prp9_C"/>
</dbReference>
<name>A0AAV5RGY0_STABA</name>
<organism evidence="5 6">
    <name type="scientific">Starmerella bacillaris</name>
    <name type="common">Yeast</name>
    <name type="synonym">Candida zemplinina</name>
    <dbReference type="NCBI Taxonomy" id="1247836"/>
    <lineage>
        <taxon>Eukaryota</taxon>
        <taxon>Fungi</taxon>
        <taxon>Dikarya</taxon>
        <taxon>Ascomycota</taxon>
        <taxon>Saccharomycotina</taxon>
        <taxon>Dipodascomycetes</taxon>
        <taxon>Dipodascales</taxon>
        <taxon>Trichomonascaceae</taxon>
        <taxon>Starmerella</taxon>
    </lineage>
</organism>
<evidence type="ECO:0000256" key="2">
    <source>
        <dbReference type="ARBA" id="ARBA00022771"/>
    </source>
</evidence>
<protein>
    <submittedName>
        <fullName evidence="5">SF3a splicing factor complex subunit</fullName>
    </submittedName>
</protein>
<dbReference type="Gene3D" id="3.30.160.60">
    <property type="entry name" value="Classic Zinc Finger"/>
    <property type="match status" value="1"/>
</dbReference>
<dbReference type="InterPro" id="IPR013087">
    <property type="entry name" value="Znf_C2H2_type"/>
</dbReference>
<accession>A0AAV5RGY0</accession>
<dbReference type="GO" id="GO:0008270">
    <property type="term" value="F:zinc ion binding"/>
    <property type="evidence" value="ECO:0007669"/>
    <property type="project" value="UniProtKB-KW"/>
</dbReference>
<keyword evidence="3" id="KW-0539">Nucleus</keyword>
<reference evidence="5 6" key="1">
    <citation type="journal article" date="2023" name="Elife">
        <title>Identification of key yeast species and microbe-microbe interactions impacting larval growth of Drosophila in the wild.</title>
        <authorList>
            <person name="Mure A."/>
            <person name="Sugiura Y."/>
            <person name="Maeda R."/>
            <person name="Honda K."/>
            <person name="Sakurai N."/>
            <person name="Takahashi Y."/>
            <person name="Watada M."/>
            <person name="Katoh T."/>
            <person name="Gotoh A."/>
            <person name="Gotoh Y."/>
            <person name="Taniguchi I."/>
            <person name="Nakamura K."/>
            <person name="Hayashi T."/>
            <person name="Katayama T."/>
            <person name="Uemura T."/>
            <person name="Hattori Y."/>
        </authorList>
    </citation>
    <scope>NUCLEOTIDE SEQUENCE [LARGE SCALE GENOMIC DNA]</scope>
    <source>
        <strain evidence="5 6">SB-73</strain>
    </source>
</reference>